<dbReference type="EMBL" id="CP054698">
    <property type="protein sequence ID" value="QMS90146.1"/>
    <property type="molecule type" value="Genomic_DNA"/>
</dbReference>
<sequence>MSEREPYHHGDLRQALIAAALELISEKNVEGVSLREVARRVGVSHAAPYRHFADKESLLAAVAKDGFQMLHHKLEEAIQNSSADPVQQIQDSGVAYITFALEHPSHYDLMFGAYRSSSAQQNPELEYAARLVFMVLVGAIARGQQSGVIRVDDSEQLALTAWALVHGWAKLWIDGKIPFCATQSTHHLAVFVTQILVEGLAKTET</sequence>
<dbReference type="Proteomes" id="UP000514713">
    <property type="component" value="Chromosome"/>
</dbReference>
<evidence type="ECO:0000256" key="4">
    <source>
        <dbReference type="PROSITE-ProRule" id="PRU00335"/>
    </source>
</evidence>
<dbReference type="InterPro" id="IPR036271">
    <property type="entry name" value="Tet_transcr_reg_TetR-rel_C_sf"/>
</dbReference>
<keyword evidence="7" id="KW-1185">Reference proteome</keyword>
<name>A0A7D7R5X5_9NOSO</name>
<dbReference type="KEGG" id="ned:HUN01_22090"/>
<dbReference type="PANTHER" id="PTHR30055">
    <property type="entry name" value="HTH-TYPE TRANSCRIPTIONAL REGULATOR RUTR"/>
    <property type="match status" value="1"/>
</dbReference>
<dbReference type="InterPro" id="IPR001647">
    <property type="entry name" value="HTH_TetR"/>
</dbReference>
<dbReference type="InterPro" id="IPR050109">
    <property type="entry name" value="HTH-type_TetR-like_transc_reg"/>
</dbReference>
<dbReference type="InterPro" id="IPR025996">
    <property type="entry name" value="MT1864/Rv1816-like_C"/>
</dbReference>
<dbReference type="PANTHER" id="PTHR30055:SF220">
    <property type="entry name" value="TETR-FAMILY REGULATORY PROTEIN"/>
    <property type="match status" value="1"/>
</dbReference>
<evidence type="ECO:0000259" key="5">
    <source>
        <dbReference type="PROSITE" id="PS50977"/>
    </source>
</evidence>
<dbReference type="SUPFAM" id="SSF48498">
    <property type="entry name" value="Tetracyclin repressor-like, C-terminal domain"/>
    <property type="match status" value="1"/>
</dbReference>
<proteinExistence type="predicted"/>
<evidence type="ECO:0000256" key="1">
    <source>
        <dbReference type="ARBA" id="ARBA00023015"/>
    </source>
</evidence>
<protein>
    <submittedName>
        <fullName evidence="6">TetR/AcrR family transcriptional regulator</fullName>
    </submittedName>
</protein>
<dbReference type="InterPro" id="IPR009057">
    <property type="entry name" value="Homeodomain-like_sf"/>
</dbReference>
<dbReference type="GO" id="GO:0000976">
    <property type="term" value="F:transcription cis-regulatory region binding"/>
    <property type="evidence" value="ECO:0007669"/>
    <property type="project" value="TreeGrafter"/>
</dbReference>
<keyword evidence="3" id="KW-0804">Transcription</keyword>
<dbReference type="AlphaFoldDB" id="A0A7D7R5X5"/>
<keyword evidence="1" id="KW-0805">Transcription regulation</keyword>
<dbReference type="PRINTS" id="PR00455">
    <property type="entry name" value="HTHTETR"/>
</dbReference>
<evidence type="ECO:0000313" key="6">
    <source>
        <dbReference type="EMBL" id="QMS90146.1"/>
    </source>
</evidence>
<dbReference type="RefSeq" id="WP_181927996.1">
    <property type="nucleotide sequence ID" value="NZ_CP054698.1"/>
</dbReference>
<dbReference type="GO" id="GO:0003700">
    <property type="term" value="F:DNA-binding transcription factor activity"/>
    <property type="evidence" value="ECO:0007669"/>
    <property type="project" value="TreeGrafter"/>
</dbReference>
<organism evidence="6 7">
    <name type="scientific">Nostoc edaphicum CCNP1411</name>
    <dbReference type="NCBI Taxonomy" id="1472755"/>
    <lineage>
        <taxon>Bacteria</taxon>
        <taxon>Bacillati</taxon>
        <taxon>Cyanobacteriota</taxon>
        <taxon>Cyanophyceae</taxon>
        <taxon>Nostocales</taxon>
        <taxon>Nostocaceae</taxon>
        <taxon>Nostoc</taxon>
    </lineage>
</organism>
<feature type="domain" description="HTH tetR-type" evidence="5">
    <location>
        <begin position="10"/>
        <end position="70"/>
    </location>
</feature>
<evidence type="ECO:0000256" key="2">
    <source>
        <dbReference type="ARBA" id="ARBA00023125"/>
    </source>
</evidence>
<dbReference type="SUPFAM" id="SSF46689">
    <property type="entry name" value="Homeodomain-like"/>
    <property type="match status" value="1"/>
</dbReference>
<gene>
    <name evidence="6" type="ORF">HUN01_22090</name>
</gene>
<evidence type="ECO:0000313" key="7">
    <source>
        <dbReference type="Proteomes" id="UP000514713"/>
    </source>
</evidence>
<dbReference type="Pfam" id="PF00440">
    <property type="entry name" value="TetR_N"/>
    <property type="match status" value="1"/>
</dbReference>
<dbReference type="PROSITE" id="PS50977">
    <property type="entry name" value="HTH_TETR_2"/>
    <property type="match status" value="1"/>
</dbReference>
<keyword evidence="2 4" id="KW-0238">DNA-binding</keyword>
<reference evidence="7" key="1">
    <citation type="submission" date="2020-06" db="EMBL/GenBank/DDBJ databases">
        <title>Nostoc edaphicum CCNP1411 genome.</title>
        <authorList>
            <person name="Fidor A."/>
            <person name="Grabski M."/>
            <person name="Gawor J."/>
            <person name="Gromadka R."/>
            <person name="Wegrzyn G."/>
            <person name="Mazur-Marzec H."/>
        </authorList>
    </citation>
    <scope>NUCLEOTIDE SEQUENCE [LARGE SCALE GENOMIC DNA]</scope>
    <source>
        <strain evidence="7">CCNP1411</strain>
    </source>
</reference>
<evidence type="ECO:0000256" key="3">
    <source>
        <dbReference type="ARBA" id="ARBA00023163"/>
    </source>
</evidence>
<accession>A0A7D7R5X5</accession>
<dbReference type="Pfam" id="PF13305">
    <property type="entry name" value="TetR_C_33"/>
    <property type="match status" value="1"/>
</dbReference>
<dbReference type="Gene3D" id="1.10.357.10">
    <property type="entry name" value="Tetracycline Repressor, domain 2"/>
    <property type="match status" value="1"/>
</dbReference>
<feature type="DNA-binding region" description="H-T-H motif" evidence="4">
    <location>
        <begin position="33"/>
        <end position="52"/>
    </location>
</feature>